<comment type="caution">
    <text evidence="1">The sequence shown here is derived from an EMBL/GenBank/DDBJ whole genome shotgun (WGS) entry which is preliminary data.</text>
</comment>
<proteinExistence type="predicted"/>
<reference evidence="1" key="1">
    <citation type="thesis" date="2021" institute="BYU ScholarsArchive" country="Provo, UT, USA">
        <title>Applications of and Algorithms for Genome Assembly and Genomic Analyses with an Emphasis on Marine Teleosts.</title>
        <authorList>
            <person name="Pickett B.D."/>
        </authorList>
    </citation>
    <scope>NUCLEOTIDE SEQUENCE</scope>
    <source>
        <strain evidence="1">HI-2016</strain>
    </source>
</reference>
<accession>A0A8T2NJK0</accession>
<dbReference type="Proteomes" id="UP000824540">
    <property type="component" value="Unassembled WGS sequence"/>
</dbReference>
<sequence>MVILELNLKPARIAKRRAKHKAMASPAEPDWETQRGSYRKLAWDSLAEKFGIGGIGELRLPHIRGPAFSSLRAGVIARVWWAPPANLHCQNSRIDLVLFQQAPLQAL</sequence>
<evidence type="ECO:0000313" key="2">
    <source>
        <dbReference type="Proteomes" id="UP000824540"/>
    </source>
</evidence>
<dbReference type="EMBL" id="JAFBMS010000039">
    <property type="protein sequence ID" value="KAG9340883.1"/>
    <property type="molecule type" value="Genomic_DNA"/>
</dbReference>
<name>A0A8T2NJK0_9TELE</name>
<gene>
    <name evidence="1" type="ORF">JZ751_020076</name>
</gene>
<keyword evidence="2" id="KW-1185">Reference proteome</keyword>
<evidence type="ECO:0000313" key="1">
    <source>
        <dbReference type="EMBL" id="KAG9340883.1"/>
    </source>
</evidence>
<organism evidence="1 2">
    <name type="scientific">Albula glossodonta</name>
    <name type="common">roundjaw bonefish</name>
    <dbReference type="NCBI Taxonomy" id="121402"/>
    <lineage>
        <taxon>Eukaryota</taxon>
        <taxon>Metazoa</taxon>
        <taxon>Chordata</taxon>
        <taxon>Craniata</taxon>
        <taxon>Vertebrata</taxon>
        <taxon>Euteleostomi</taxon>
        <taxon>Actinopterygii</taxon>
        <taxon>Neopterygii</taxon>
        <taxon>Teleostei</taxon>
        <taxon>Albuliformes</taxon>
        <taxon>Albulidae</taxon>
        <taxon>Albula</taxon>
    </lineage>
</organism>
<protein>
    <submittedName>
        <fullName evidence="1">Uncharacterized protein</fullName>
    </submittedName>
</protein>
<dbReference type="AlphaFoldDB" id="A0A8T2NJK0"/>